<dbReference type="InterPro" id="IPR013758">
    <property type="entry name" value="Topo_IIA_A/C_ab"/>
</dbReference>
<evidence type="ECO:0000256" key="5">
    <source>
        <dbReference type="ARBA" id="ARBA00012895"/>
    </source>
</evidence>
<dbReference type="CDD" id="cd03481">
    <property type="entry name" value="TopoIIA_Trans_ScTopoIIA"/>
    <property type="match status" value="1"/>
</dbReference>
<feature type="compositionally biased region" description="Basic and acidic residues" evidence="14">
    <location>
        <begin position="957"/>
        <end position="991"/>
    </location>
</feature>
<dbReference type="GO" id="GO:0005634">
    <property type="term" value="C:nucleus"/>
    <property type="evidence" value="ECO:0007669"/>
    <property type="project" value="TreeGrafter"/>
</dbReference>
<evidence type="ECO:0000256" key="3">
    <source>
        <dbReference type="ARBA" id="ARBA00001946"/>
    </source>
</evidence>
<dbReference type="InterPro" id="IPR006171">
    <property type="entry name" value="TOPRIM_dom"/>
</dbReference>
<dbReference type="Gene3D" id="3.30.230.10">
    <property type="match status" value="1"/>
</dbReference>
<evidence type="ECO:0000256" key="14">
    <source>
        <dbReference type="SAM" id="MobiDB-lite"/>
    </source>
</evidence>
<evidence type="ECO:0000256" key="11">
    <source>
        <dbReference type="ARBA" id="ARBA00023125"/>
    </source>
</evidence>
<dbReference type="Gene3D" id="3.90.199.10">
    <property type="entry name" value="Topoisomerase II, domain 5"/>
    <property type="match status" value="1"/>
</dbReference>
<dbReference type="InterPro" id="IPR001154">
    <property type="entry name" value="TopoII_euk"/>
</dbReference>
<dbReference type="GO" id="GO:0046872">
    <property type="term" value="F:metal ion binding"/>
    <property type="evidence" value="ECO:0007669"/>
    <property type="project" value="UniProtKB-KW"/>
</dbReference>
<evidence type="ECO:0000256" key="9">
    <source>
        <dbReference type="ARBA" id="ARBA00022842"/>
    </source>
</evidence>
<proteinExistence type="inferred from homology"/>
<protein>
    <recommendedName>
        <fullName evidence="5">DNA topoisomerase (ATP-hydrolyzing)</fullName>
        <ecNumber evidence="5">5.6.2.2</ecNumber>
    </recommendedName>
</protein>
<dbReference type="SUPFAM" id="SSF56719">
    <property type="entry name" value="Type II DNA topoisomerase"/>
    <property type="match status" value="2"/>
</dbReference>
<dbReference type="Gene3D" id="3.30.565.10">
    <property type="entry name" value="Histidine kinase-like ATPase, C-terminal domain"/>
    <property type="match status" value="1"/>
</dbReference>
<dbReference type="Gene3D" id="1.10.268.10">
    <property type="entry name" value="Topoisomerase, domain 3"/>
    <property type="match status" value="1"/>
</dbReference>
<dbReference type="PROSITE" id="PS00177">
    <property type="entry name" value="TOPOISOMERASE_II"/>
    <property type="match status" value="1"/>
</dbReference>
<dbReference type="InterPro" id="IPR036890">
    <property type="entry name" value="HATPase_C_sf"/>
</dbReference>
<comment type="cofactor">
    <cofactor evidence="2">
        <name>Ca(2+)</name>
        <dbReference type="ChEBI" id="CHEBI:29108"/>
    </cofactor>
</comment>
<dbReference type="InterPro" id="IPR013506">
    <property type="entry name" value="Topo_IIA_bsu_dom2"/>
</dbReference>
<feature type="domain" description="Toprim" evidence="15">
    <location>
        <begin position="435"/>
        <end position="549"/>
    </location>
</feature>
<evidence type="ECO:0000256" key="12">
    <source>
        <dbReference type="ARBA" id="ARBA00023235"/>
    </source>
</evidence>
<evidence type="ECO:0000256" key="1">
    <source>
        <dbReference type="ARBA" id="ARBA00000185"/>
    </source>
</evidence>
<dbReference type="SUPFAM" id="SSF54211">
    <property type="entry name" value="Ribosomal protein S5 domain 2-like"/>
    <property type="match status" value="1"/>
</dbReference>
<dbReference type="GO" id="GO:0006265">
    <property type="term" value="P:DNA topological change"/>
    <property type="evidence" value="ECO:0007669"/>
    <property type="project" value="InterPro"/>
</dbReference>
<dbReference type="PANTHER" id="PTHR10169">
    <property type="entry name" value="DNA TOPOISOMERASE/GYRASE"/>
    <property type="match status" value="1"/>
</dbReference>
<comment type="catalytic activity">
    <reaction evidence="1">
        <text>ATP-dependent breakage, passage and rejoining of double-stranded DNA.</text>
        <dbReference type="EC" id="5.6.2.2"/>
    </reaction>
</comment>
<dbReference type="Pfam" id="PF01751">
    <property type="entry name" value="Toprim"/>
    <property type="match status" value="1"/>
</dbReference>
<dbReference type="Pfam" id="PF00521">
    <property type="entry name" value="DNA_topoisoIV"/>
    <property type="match status" value="2"/>
</dbReference>
<name>A0A6C0I659_9ZZZZ</name>
<evidence type="ECO:0000256" key="10">
    <source>
        <dbReference type="ARBA" id="ARBA00023029"/>
    </source>
</evidence>
<feature type="coiled-coil region" evidence="13">
    <location>
        <begin position="1055"/>
        <end position="1149"/>
    </location>
</feature>
<evidence type="ECO:0000256" key="8">
    <source>
        <dbReference type="ARBA" id="ARBA00022840"/>
    </source>
</evidence>
<dbReference type="PROSITE" id="PS50880">
    <property type="entry name" value="TOPRIM"/>
    <property type="match status" value="1"/>
</dbReference>
<dbReference type="InterPro" id="IPR020568">
    <property type="entry name" value="Ribosomal_Su5_D2-typ_SF"/>
</dbReference>
<dbReference type="InterPro" id="IPR013757">
    <property type="entry name" value="Topo_IIA_A_a_sf"/>
</dbReference>
<evidence type="ECO:0000256" key="6">
    <source>
        <dbReference type="ARBA" id="ARBA00022723"/>
    </source>
</evidence>
<feature type="region of interest" description="Disordered" evidence="14">
    <location>
        <begin position="956"/>
        <end position="991"/>
    </location>
</feature>
<dbReference type="FunFam" id="3.90.199.10:FF:000002">
    <property type="entry name" value="DNA topoisomerase 2"/>
    <property type="match status" value="1"/>
</dbReference>
<dbReference type="PRINTS" id="PR01158">
    <property type="entry name" value="TOPISMRASEII"/>
</dbReference>
<dbReference type="Gene3D" id="3.30.1490.30">
    <property type="match status" value="1"/>
</dbReference>
<comment type="cofactor">
    <cofactor evidence="3">
        <name>Mg(2+)</name>
        <dbReference type="ChEBI" id="CHEBI:18420"/>
    </cofactor>
</comment>
<dbReference type="GO" id="GO:0005524">
    <property type="term" value="F:ATP binding"/>
    <property type="evidence" value="ECO:0007669"/>
    <property type="project" value="UniProtKB-KW"/>
</dbReference>
<keyword evidence="13" id="KW-0175">Coiled coil</keyword>
<reference evidence="17" key="1">
    <citation type="journal article" date="2020" name="Nature">
        <title>Giant virus diversity and host interactions through global metagenomics.</title>
        <authorList>
            <person name="Schulz F."/>
            <person name="Roux S."/>
            <person name="Paez-Espino D."/>
            <person name="Jungbluth S."/>
            <person name="Walsh D.A."/>
            <person name="Denef V.J."/>
            <person name="McMahon K.D."/>
            <person name="Konstantinidis K.T."/>
            <person name="Eloe-Fadrosh E.A."/>
            <person name="Kyrpides N.C."/>
            <person name="Woyke T."/>
        </authorList>
    </citation>
    <scope>NUCLEOTIDE SEQUENCE</scope>
    <source>
        <strain evidence="17">GVMAG-M-3300023184-24</strain>
    </source>
</reference>
<dbReference type="FunFam" id="3.40.50.670:FF:000001">
    <property type="entry name" value="DNA topoisomerase 2"/>
    <property type="match status" value="1"/>
</dbReference>
<dbReference type="InterPro" id="IPR013760">
    <property type="entry name" value="Topo_IIA-like_dom_sf"/>
</dbReference>
<keyword evidence="7" id="KW-0547">Nucleotide-binding</keyword>
<dbReference type="Pfam" id="PF16898">
    <property type="entry name" value="TOPRIM_C"/>
    <property type="match status" value="1"/>
</dbReference>
<dbReference type="InterPro" id="IPR031660">
    <property type="entry name" value="TOPRIM_C"/>
</dbReference>
<evidence type="ECO:0000313" key="17">
    <source>
        <dbReference type="EMBL" id="QHT88070.1"/>
    </source>
</evidence>
<comment type="similarity">
    <text evidence="4">Belongs to the type II topoisomerase family.</text>
</comment>
<dbReference type="PROSITE" id="PS52040">
    <property type="entry name" value="TOPO_IIA"/>
    <property type="match status" value="1"/>
</dbReference>
<dbReference type="Pfam" id="PF00204">
    <property type="entry name" value="DNA_gyraseB"/>
    <property type="match status" value="1"/>
</dbReference>
<evidence type="ECO:0000256" key="4">
    <source>
        <dbReference type="ARBA" id="ARBA00011080"/>
    </source>
</evidence>
<dbReference type="EMBL" id="MN740108">
    <property type="protein sequence ID" value="QHT88070.1"/>
    <property type="molecule type" value="Genomic_DNA"/>
</dbReference>
<keyword evidence="9" id="KW-0460">Magnesium</keyword>
<dbReference type="InterPro" id="IPR013759">
    <property type="entry name" value="Topo_IIA_B_C"/>
</dbReference>
<keyword evidence="12" id="KW-0413">Isomerase</keyword>
<feature type="domain" description="Topo IIA-type catalytic" evidence="16">
    <location>
        <begin position="678"/>
        <end position="1159"/>
    </location>
</feature>
<dbReference type="FunFam" id="3.30.1490.30:FF:000001">
    <property type="entry name" value="DNA topoisomerase 2"/>
    <property type="match status" value="1"/>
</dbReference>
<evidence type="ECO:0000259" key="16">
    <source>
        <dbReference type="PROSITE" id="PS52040"/>
    </source>
</evidence>
<dbReference type="Gene3D" id="3.40.50.670">
    <property type="match status" value="1"/>
</dbReference>
<dbReference type="SMART" id="SM00433">
    <property type="entry name" value="TOP2c"/>
    <property type="match status" value="1"/>
</dbReference>
<dbReference type="SMART" id="SM00434">
    <property type="entry name" value="TOP4c"/>
    <property type="match status" value="1"/>
</dbReference>
<evidence type="ECO:0000259" key="15">
    <source>
        <dbReference type="PROSITE" id="PS50880"/>
    </source>
</evidence>
<dbReference type="EC" id="5.6.2.2" evidence="5"/>
<dbReference type="InterPro" id="IPR002205">
    <property type="entry name" value="Topo_IIA_dom_A"/>
</dbReference>
<dbReference type="Gene3D" id="3.30.1360.40">
    <property type="match status" value="1"/>
</dbReference>
<dbReference type="PANTHER" id="PTHR10169:SF38">
    <property type="entry name" value="DNA TOPOISOMERASE 2"/>
    <property type="match status" value="1"/>
</dbReference>
<dbReference type="InterPro" id="IPR001241">
    <property type="entry name" value="Topo_IIA"/>
</dbReference>
<keyword evidence="11" id="KW-0238">DNA-binding</keyword>
<evidence type="ECO:0000256" key="13">
    <source>
        <dbReference type="SAM" id="Coils"/>
    </source>
</evidence>
<dbReference type="GO" id="GO:0000712">
    <property type="term" value="P:resolution of meiotic recombination intermediates"/>
    <property type="evidence" value="ECO:0007669"/>
    <property type="project" value="TreeGrafter"/>
</dbReference>
<dbReference type="InterPro" id="IPR014721">
    <property type="entry name" value="Ribsml_uS5_D2-typ_fold_subgr"/>
</dbReference>
<keyword evidence="10" id="KW-0799">Topoisomerase</keyword>
<dbReference type="PRINTS" id="PR00418">
    <property type="entry name" value="TPI2FAMILY"/>
</dbReference>
<keyword evidence="8" id="KW-0067">ATP-binding</keyword>
<dbReference type="InterPro" id="IPR050634">
    <property type="entry name" value="DNA_Topoisomerase_II"/>
</dbReference>
<dbReference type="AlphaFoldDB" id="A0A6C0I659"/>
<dbReference type="GO" id="GO:0000819">
    <property type="term" value="P:sister chromatid segregation"/>
    <property type="evidence" value="ECO:0007669"/>
    <property type="project" value="TreeGrafter"/>
</dbReference>
<dbReference type="SUPFAM" id="SSF55874">
    <property type="entry name" value="ATPase domain of HSP90 chaperone/DNA topoisomerase II/histidine kinase"/>
    <property type="match status" value="1"/>
</dbReference>
<organism evidence="17">
    <name type="scientific">viral metagenome</name>
    <dbReference type="NCBI Taxonomy" id="1070528"/>
    <lineage>
        <taxon>unclassified sequences</taxon>
        <taxon>metagenomes</taxon>
        <taxon>organismal metagenomes</taxon>
    </lineage>
</organism>
<evidence type="ECO:0000256" key="7">
    <source>
        <dbReference type="ARBA" id="ARBA00022741"/>
    </source>
</evidence>
<keyword evidence="6" id="KW-0479">Metal-binding</keyword>
<accession>A0A6C0I659</accession>
<sequence length="1205" mass="140807">MNNDLSKIYVKYDHVTHVKNRPGMYIGSIEEDEIETWIFNNEEKKMEKHKLKYIPGLFKIFDEILVNACDHETRLVSKYNANPDIQFVRNIKVKIDKNTGIIEVFNDGDGIDIIEHPDEKIYIPEMIFGHLLSSTNYDDTQERVIGGQNGIGAKACNIFSTWFEIETIDHRRKLKYVQKFENNMTIINKPVITKYSKKAYTVIRFLPDYKAFKMDRLSDDMYKIMEKRVYDMCAITTNMVTVYFNDIKIDCKTFEKYVDLYLGSKLEHMRVYDKNTTWEIIASYNDYNGFEQISFVNGIWTIKGGKHVDYVLTQITKKITDLITKKNKNIIIKPQTIKENLILFVKSTIVNPTFDSQTKETLTTPISKFGTKIEISDAFINKLYKSGIVEKILEMNQSQTNKDLKKTDGKKRKTIKGIAKLDDANWAGTDKSKMCTLILTEGDSAKTMAIAGISKVGRDAYGVFPLRGKLMNVKEMNSKKILENEEISNLKKILGLESGKTYNSIDELRYGKIMIMTDQDTDGSHIKGLIFNLFHTLWPSLLKQFNFISSMMTPIVKSSKLNNVISFYNLTDFDNWKLSNNLNGWTIKYYKGLGTSTEEEAIEYFKNLKTIEYKYNGDSSEESIQLAFNKKKADERKKWLLTYNKQEILDINTSNVLYEDFIHKELKHFSNYDLERSIPNVMDGFKTSLRKIFYACLKKKIYDKEIKVAQLAGYVSENASYHHGENSLQSAIVGLAQDFVGSNNINLLLPKGQFGSRVQGGKDASQPRYIYTMLNNIYNKIYIKNDNHILSYRNDDGQYIEPEYYIPIIPMVLVNGAVGIGTGFSTNIPCFNPKDIIHCIKHYINNGINDNSLEELVPWYSGFTGSIYKQGNKYVSKGVYQKLSPIKVQITELPIGTWTEDYKIYLEQLLDVKNTPLKSYESNYTHLKVNFTLIFNNAEILEDLLKHEDNILQENVEENKEENVEENKEENIEENKEENVEENKEENVEENKEENKITETCIKCNKFDILFKMISPKLLNTNNMYLFNSKCQIQKFGSIIDIIKYFYNERLPLYESRKQYMIKELKEEIQTKENKMKFIKETIERTINISELTKKELEELLCVKNYMKIEDKYNYLIDIPLYKMTKDEMQNLDNDINRIKELLVCIESKSSEDMWIDDINELEKSYDLYYKERMNKYLDIQIYGDYITQEKETKKNKTKNIKKYL</sequence>
<dbReference type="GO" id="GO:0003677">
    <property type="term" value="F:DNA binding"/>
    <property type="evidence" value="ECO:0007669"/>
    <property type="project" value="UniProtKB-KW"/>
</dbReference>
<dbReference type="GO" id="GO:0003918">
    <property type="term" value="F:DNA topoisomerase type II (double strand cut, ATP-hydrolyzing) activity"/>
    <property type="evidence" value="ECO:0007669"/>
    <property type="project" value="UniProtKB-EC"/>
</dbReference>
<evidence type="ECO:0000256" key="2">
    <source>
        <dbReference type="ARBA" id="ARBA00001913"/>
    </source>
</evidence>
<dbReference type="InterPro" id="IPR018522">
    <property type="entry name" value="TopoIIA_CS"/>
</dbReference>